<dbReference type="AlphaFoldDB" id="A0AAV5WY26"/>
<reference evidence="2" key="1">
    <citation type="submission" date="2023-10" db="EMBL/GenBank/DDBJ databases">
        <title>Genome assembly of Pristionchus species.</title>
        <authorList>
            <person name="Yoshida K."/>
            <person name="Sommer R.J."/>
        </authorList>
    </citation>
    <scope>NUCLEOTIDE SEQUENCE</scope>
    <source>
        <strain evidence="2">RS5133</strain>
    </source>
</reference>
<accession>A0AAV5WY26</accession>
<keyword evidence="1" id="KW-1133">Transmembrane helix</keyword>
<protein>
    <recommendedName>
        <fullName evidence="4">Ion channel</fullName>
    </recommendedName>
</protein>
<dbReference type="EMBL" id="BTSY01000007">
    <property type="protein sequence ID" value="GMT35564.1"/>
    <property type="molecule type" value="Genomic_DNA"/>
</dbReference>
<evidence type="ECO:0000313" key="3">
    <source>
        <dbReference type="Proteomes" id="UP001432322"/>
    </source>
</evidence>
<evidence type="ECO:0008006" key="4">
    <source>
        <dbReference type="Google" id="ProtNLM"/>
    </source>
</evidence>
<comment type="caution">
    <text evidence="2">The sequence shown here is derived from an EMBL/GenBank/DDBJ whole genome shotgun (WGS) entry which is preliminary data.</text>
</comment>
<evidence type="ECO:0000313" key="2">
    <source>
        <dbReference type="EMBL" id="GMT35564.1"/>
    </source>
</evidence>
<proteinExistence type="predicted"/>
<sequence length="132" mass="15381">MPNSIAVFNNFALDINKMHIVNYPAKRERFFSWTEEYTRTPFHGRGICKICDDLINKTLKEDKNIEPYFTCEYRTLFGAEEPLVVIKTAEADPLNIYEALLAGFLGSFVFFVCVVALYYPISHLCRRLKQQK</sequence>
<keyword evidence="1" id="KW-0472">Membrane</keyword>
<organism evidence="2 3">
    <name type="scientific">Pristionchus fissidentatus</name>
    <dbReference type="NCBI Taxonomy" id="1538716"/>
    <lineage>
        <taxon>Eukaryota</taxon>
        <taxon>Metazoa</taxon>
        <taxon>Ecdysozoa</taxon>
        <taxon>Nematoda</taxon>
        <taxon>Chromadorea</taxon>
        <taxon>Rhabditida</taxon>
        <taxon>Rhabditina</taxon>
        <taxon>Diplogasteromorpha</taxon>
        <taxon>Diplogasteroidea</taxon>
        <taxon>Neodiplogasteridae</taxon>
        <taxon>Pristionchus</taxon>
    </lineage>
</organism>
<feature type="non-terminal residue" evidence="2">
    <location>
        <position position="132"/>
    </location>
</feature>
<dbReference type="Proteomes" id="UP001432322">
    <property type="component" value="Unassembled WGS sequence"/>
</dbReference>
<evidence type="ECO:0000256" key="1">
    <source>
        <dbReference type="SAM" id="Phobius"/>
    </source>
</evidence>
<name>A0AAV5WY26_9BILA</name>
<feature type="transmembrane region" description="Helical" evidence="1">
    <location>
        <begin position="99"/>
        <end position="121"/>
    </location>
</feature>
<keyword evidence="1" id="KW-0812">Transmembrane</keyword>
<keyword evidence="3" id="KW-1185">Reference proteome</keyword>
<gene>
    <name evidence="2" type="ORF">PFISCL1PPCAC_26861</name>
</gene>